<dbReference type="EMBL" id="JBJUIK010000006">
    <property type="protein sequence ID" value="KAL3524748.1"/>
    <property type="molecule type" value="Genomic_DNA"/>
</dbReference>
<proteinExistence type="predicted"/>
<gene>
    <name evidence="1" type="ORF">ACH5RR_013120</name>
</gene>
<comment type="caution">
    <text evidence="1">The sequence shown here is derived from an EMBL/GenBank/DDBJ whole genome shotgun (WGS) entry which is preliminary data.</text>
</comment>
<keyword evidence="2" id="KW-1185">Reference proteome</keyword>
<dbReference type="Proteomes" id="UP001630127">
    <property type="component" value="Unassembled WGS sequence"/>
</dbReference>
<evidence type="ECO:0000313" key="2">
    <source>
        <dbReference type="Proteomes" id="UP001630127"/>
    </source>
</evidence>
<protein>
    <submittedName>
        <fullName evidence="1">Uncharacterized protein</fullName>
    </submittedName>
</protein>
<name>A0ABD3A4V5_9GENT</name>
<accession>A0ABD3A4V5</accession>
<feature type="non-terminal residue" evidence="1">
    <location>
        <position position="56"/>
    </location>
</feature>
<organism evidence="1 2">
    <name type="scientific">Cinchona calisaya</name>
    <dbReference type="NCBI Taxonomy" id="153742"/>
    <lineage>
        <taxon>Eukaryota</taxon>
        <taxon>Viridiplantae</taxon>
        <taxon>Streptophyta</taxon>
        <taxon>Embryophyta</taxon>
        <taxon>Tracheophyta</taxon>
        <taxon>Spermatophyta</taxon>
        <taxon>Magnoliopsida</taxon>
        <taxon>eudicotyledons</taxon>
        <taxon>Gunneridae</taxon>
        <taxon>Pentapetalae</taxon>
        <taxon>asterids</taxon>
        <taxon>lamiids</taxon>
        <taxon>Gentianales</taxon>
        <taxon>Rubiaceae</taxon>
        <taxon>Cinchonoideae</taxon>
        <taxon>Cinchoneae</taxon>
        <taxon>Cinchona</taxon>
    </lineage>
</organism>
<sequence>MASKTRTHQILGLIKFDQGYSDFEAENYRFSGKFWYESDCETGYRDACDVVRADFQ</sequence>
<evidence type="ECO:0000313" key="1">
    <source>
        <dbReference type="EMBL" id="KAL3524748.1"/>
    </source>
</evidence>
<dbReference type="AlphaFoldDB" id="A0ABD3A4V5"/>
<reference evidence="1 2" key="1">
    <citation type="submission" date="2024-11" db="EMBL/GenBank/DDBJ databases">
        <title>A near-complete genome assembly of Cinchona calisaya.</title>
        <authorList>
            <person name="Lian D.C."/>
            <person name="Zhao X.W."/>
            <person name="Wei L."/>
        </authorList>
    </citation>
    <scope>NUCLEOTIDE SEQUENCE [LARGE SCALE GENOMIC DNA]</scope>
    <source>
        <tissue evidence="1">Nenye</tissue>
    </source>
</reference>